<dbReference type="AlphaFoldDB" id="A0AAF1K475"/>
<feature type="chain" id="PRO_5041918019" evidence="1">
    <location>
        <begin position="27"/>
        <end position="145"/>
    </location>
</feature>
<name>A0AAF1K475_9PROT</name>
<feature type="signal peptide" evidence="1">
    <location>
        <begin position="1"/>
        <end position="26"/>
    </location>
</feature>
<feature type="domain" description="DUF4440" evidence="2">
    <location>
        <begin position="32"/>
        <end position="137"/>
    </location>
</feature>
<dbReference type="Pfam" id="PF14534">
    <property type="entry name" value="DUF4440"/>
    <property type="match status" value="1"/>
</dbReference>
<organism evidence="3 4">
    <name type="scientific">Plastoroseomonas arctica</name>
    <dbReference type="NCBI Taxonomy" id="1509237"/>
    <lineage>
        <taxon>Bacteria</taxon>
        <taxon>Pseudomonadati</taxon>
        <taxon>Pseudomonadota</taxon>
        <taxon>Alphaproteobacteria</taxon>
        <taxon>Acetobacterales</taxon>
        <taxon>Acetobacteraceae</taxon>
        <taxon>Plastoroseomonas</taxon>
    </lineage>
</organism>
<evidence type="ECO:0000259" key="2">
    <source>
        <dbReference type="Pfam" id="PF14534"/>
    </source>
</evidence>
<sequence>MNTTARRTLAIAGLGTIIAAKAIAQADEAAAVAAQVEALRTAMIAADRPRLEALSASALSYGHSAGRIENKAQFVSNLVESRAPFRSITLSDQTVAIDGPNAIVRHTFAAEQGGATPSSVRIGVLQVWTKQGAEWKLLARQAFRT</sequence>
<dbReference type="Proteomes" id="UP001196068">
    <property type="component" value="Unassembled WGS sequence"/>
</dbReference>
<protein>
    <submittedName>
        <fullName evidence="3">Nuclear transport factor 2 family protein</fullName>
    </submittedName>
</protein>
<evidence type="ECO:0000313" key="3">
    <source>
        <dbReference type="EMBL" id="MBR0655941.1"/>
    </source>
</evidence>
<accession>A0AAF1K475</accession>
<reference evidence="3" key="2">
    <citation type="journal article" date="2021" name="Syst. Appl. Microbiol.">
        <title>Roseomonas hellenica sp. nov., isolated from roots of wild-growing Alkanna tinctoria.</title>
        <authorList>
            <person name="Rat A."/>
            <person name="Naranjo H.D."/>
            <person name="Lebbe L."/>
            <person name="Cnockaert M."/>
            <person name="Krigas N."/>
            <person name="Grigoriadou K."/>
            <person name="Maloupa E."/>
            <person name="Willems A."/>
        </authorList>
    </citation>
    <scope>NUCLEOTIDE SEQUENCE</scope>
    <source>
        <strain evidence="3">LMG 28251</strain>
    </source>
</reference>
<proteinExistence type="predicted"/>
<dbReference type="SUPFAM" id="SSF54427">
    <property type="entry name" value="NTF2-like"/>
    <property type="match status" value="1"/>
</dbReference>
<keyword evidence="4" id="KW-1185">Reference proteome</keyword>
<reference evidence="3" key="1">
    <citation type="submission" date="2020-01" db="EMBL/GenBank/DDBJ databases">
        <authorList>
            <person name="Rat A."/>
        </authorList>
    </citation>
    <scope>NUCLEOTIDE SEQUENCE</scope>
    <source>
        <strain evidence="3">LMG 28251</strain>
    </source>
</reference>
<keyword evidence="1" id="KW-0732">Signal</keyword>
<evidence type="ECO:0000313" key="4">
    <source>
        <dbReference type="Proteomes" id="UP001196068"/>
    </source>
</evidence>
<gene>
    <name evidence="3" type="ORF">GXW79_12735</name>
</gene>
<dbReference type="InterPro" id="IPR027843">
    <property type="entry name" value="DUF4440"/>
</dbReference>
<dbReference type="RefSeq" id="WP_211874789.1">
    <property type="nucleotide sequence ID" value="NZ_JAAEDH010000014.1"/>
</dbReference>
<evidence type="ECO:0000256" key="1">
    <source>
        <dbReference type="SAM" id="SignalP"/>
    </source>
</evidence>
<comment type="caution">
    <text evidence="3">The sequence shown here is derived from an EMBL/GenBank/DDBJ whole genome shotgun (WGS) entry which is preliminary data.</text>
</comment>
<dbReference type="Gene3D" id="3.10.450.50">
    <property type="match status" value="1"/>
</dbReference>
<dbReference type="InterPro" id="IPR032710">
    <property type="entry name" value="NTF2-like_dom_sf"/>
</dbReference>
<dbReference type="EMBL" id="JAAEDH010000014">
    <property type="protein sequence ID" value="MBR0655941.1"/>
    <property type="molecule type" value="Genomic_DNA"/>
</dbReference>